<evidence type="ECO:0000256" key="3">
    <source>
        <dbReference type="ARBA" id="ARBA00022679"/>
    </source>
</evidence>
<dbReference type="InterPro" id="IPR050205">
    <property type="entry name" value="CDPK_Ser/Thr_kinases"/>
</dbReference>
<dbReference type="PANTHER" id="PTHR24349">
    <property type="entry name" value="SERINE/THREONINE-PROTEIN KINASE"/>
    <property type="match status" value="1"/>
</dbReference>
<dbReference type="PROSITE" id="PS00107">
    <property type="entry name" value="PROTEIN_KINASE_ATP"/>
    <property type="match status" value="2"/>
</dbReference>
<evidence type="ECO:0000256" key="5">
    <source>
        <dbReference type="ARBA" id="ARBA00022741"/>
    </source>
</evidence>
<comment type="similarity">
    <text evidence="1">Belongs to the protein kinase superfamily. CAMK Ser/Thr protein kinase family. SNF1 subfamily.</text>
</comment>
<feature type="binding site" evidence="9">
    <location>
        <position position="38"/>
    </location>
    <ligand>
        <name>ATP</name>
        <dbReference type="ChEBI" id="CHEBI:30616"/>
    </ligand>
</feature>
<protein>
    <recommendedName>
        <fullName evidence="10">Protein kinase domain-containing protein</fullName>
    </recommendedName>
</protein>
<comment type="caution">
    <text evidence="11">The sequence shown here is derived from an EMBL/GenBank/DDBJ whole genome shotgun (WGS) entry which is preliminary data.</text>
</comment>
<dbReference type="FunFam" id="1.10.510.10:FF:000571">
    <property type="entry name" value="Maternal embryonic leucine zipper kinase"/>
    <property type="match status" value="2"/>
</dbReference>
<name>A0AAV7H8S8_DENCH</name>
<evidence type="ECO:0000256" key="6">
    <source>
        <dbReference type="ARBA" id="ARBA00022777"/>
    </source>
</evidence>
<gene>
    <name evidence="11" type="ORF">IEQ34_006664</name>
</gene>
<evidence type="ECO:0000313" key="12">
    <source>
        <dbReference type="Proteomes" id="UP000775213"/>
    </source>
</evidence>
<dbReference type="EMBL" id="JAGFBR010000007">
    <property type="protein sequence ID" value="KAH0463878.1"/>
    <property type="molecule type" value="Genomic_DNA"/>
</dbReference>
<dbReference type="GO" id="GO:0004674">
    <property type="term" value="F:protein serine/threonine kinase activity"/>
    <property type="evidence" value="ECO:0007669"/>
    <property type="project" value="UniProtKB-KW"/>
</dbReference>
<dbReference type="SUPFAM" id="SSF56112">
    <property type="entry name" value="Protein kinase-like (PK-like)"/>
    <property type="match status" value="2"/>
</dbReference>
<dbReference type="InterPro" id="IPR017441">
    <property type="entry name" value="Protein_kinase_ATP_BS"/>
</dbReference>
<evidence type="ECO:0000256" key="2">
    <source>
        <dbReference type="ARBA" id="ARBA00022527"/>
    </source>
</evidence>
<evidence type="ECO:0000259" key="10">
    <source>
        <dbReference type="PROSITE" id="PS50011"/>
    </source>
</evidence>
<accession>A0AAV7H8S8</accession>
<dbReference type="InterPro" id="IPR000719">
    <property type="entry name" value="Prot_kinase_dom"/>
</dbReference>
<evidence type="ECO:0000256" key="1">
    <source>
        <dbReference type="ARBA" id="ARBA00006234"/>
    </source>
</evidence>
<dbReference type="Gene3D" id="1.10.510.10">
    <property type="entry name" value="Transferase(Phosphotransferase) domain 1"/>
    <property type="match status" value="2"/>
</dbReference>
<comment type="function">
    <text evidence="8">CIPK serine-threonine protein kinases interact with CBL proteins. Binding of a CBL protein to the regulatory NAF domain of CIPK protein lead to the activation of the kinase in a calcium-dependent manner.</text>
</comment>
<keyword evidence="4" id="KW-0677">Repeat</keyword>
<dbReference type="InterPro" id="IPR011009">
    <property type="entry name" value="Kinase-like_dom_sf"/>
</dbReference>
<proteinExistence type="inferred from homology"/>
<dbReference type="PROSITE" id="PS50011">
    <property type="entry name" value="PROTEIN_KINASE_DOM"/>
    <property type="match status" value="2"/>
</dbReference>
<feature type="binding site" evidence="9">
    <location>
        <position position="308"/>
    </location>
    <ligand>
        <name>ATP</name>
        <dbReference type="ChEBI" id="CHEBI:30616"/>
    </ligand>
</feature>
<keyword evidence="12" id="KW-1185">Reference proteome</keyword>
<keyword evidence="7 9" id="KW-0067">ATP-binding</keyword>
<dbReference type="CDD" id="cd05117">
    <property type="entry name" value="STKc_CAMK"/>
    <property type="match status" value="2"/>
</dbReference>
<dbReference type="AlphaFoldDB" id="A0AAV7H8S8"/>
<dbReference type="Pfam" id="PF00069">
    <property type="entry name" value="Pkinase"/>
    <property type="match status" value="2"/>
</dbReference>
<evidence type="ECO:0000313" key="11">
    <source>
        <dbReference type="EMBL" id="KAH0463878.1"/>
    </source>
</evidence>
<keyword evidence="2" id="KW-0723">Serine/threonine-protein kinase</keyword>
<dbReference type="InterPro" id="IPR008271">
    <property type="entry name" value="Ser/Thr_kinase_AS"/>
</dbReference>
<dbReference type="GO" id="GO:0005524">
    <property type="term" value="F:ATP binding"/>
    <property type="evidence" value="ECO:0007669"/>
    <property type="project" value="UniProtKB-UniRule"/>
</dbReference>
<dbReference type="SMART" id="SM00220">
    <property type="entry name" value="S_TKc"/>
    <property type="match status" value="2"/>
</dbReference>
<evidence type="ECO:0000256" key="4">
    <source>
        <dbReference type="ARBA" id="ARBA00022737"/>
    </source>
</evidence>
<evidence type="ECO:0000256" key="8">
    <source>
        <dbReference type="ARBA" id="ARBA00058225"/>
    </source>
</evidence>
<organism evidence="11 12">
    <name type="scientific">Dendrobium chrysotoxum</name>
    <name type="common">Orchid</name>
    <dbReference type="NCBI Taxonomy" id="161865"/>
    <lineage>
        <taxon>Eukaryota</taxon>
        <taxon>Viridiplantae</taxon>
        <taxon>Streptophyta</taxon>
        <taxon>Embryophyta</taxon>
        <taxon>Tracheophyta</taxon>
        <taxon>Spermatophyta</taxon>
        <taxon>Magnoliopsida</taxon>
        <taxon>Liliopsida</taxon>
        <taxon>Asparagales</taxon>
        <taxon>Orchidaceae</taxon>
        <taxon>Epidendroideae</taxon>
        <taxon>Malaxideae</taxon>
        <taxon>Dendrobiinae</taxon>
        <taxon>Dendrobium</taxon>
    </lineage>
</organism>
<dbReference type="PROSITE" id="PS00108">
    <property type="entry name" value="PROTEIN_KINASE_ST"/>
    <property type="match status" value="2"/>
</dbReference>
<evidence type="ECO:0000256" key="7">
    <source>
        <dbReference type="ARBA" id="ARBA00022840"/>
    </source>
</evidence>
<sequence length="577" mass="64541">MVESFDLDYRLGELLGRGQFGSVYQCISVSTGEDFAVKIIDKFSGCFDRRLVYSEIKLTLLAADENPRSVQIHQVYEDITAIYLVLDLCPGPDFFDRIVSHGPFFESEAAALITELVEAIAECHRRGIAHRDIKPENILFDSNGCLLLADFGCAALFEKGARSLKGKVGTPAYAAPEVLDGQNYDEKVDVWSAGVVLYLMLGWTLPFNGESAEEIVAAVKKGDPVCFPKEFFPWISREAEDLIEQMLARDPAMRLSAEQVLSEFPSNFSSMVESFDLDYRLGELLGRGQFGSVYQCVSVSTGEDFAVKIIDKFSGCFDRRLVYSEIKLTLLAADENPRSVQIHQVYEDITAIYLVLDLCPGPDFFDRIVSHGPFFESEAAALITELVEAIAECHRRGIAHRDIKPENILFDSNGCLLLADFGCAALFEKGARSLKGKVGTPAYAAPEVLDGQNYDEKVDVWSAGVVLYLMLGWTLPFNGESAEEIVAAVKKGDPVCFPKEFFAWISREAEDLIEQMLARDPAMRLSAEQVLSEFPSLKKHFFMFFFGHPWITEMSRTWFFVEALVQLKKQNLNNCVK</sequence>
<feature type="domain" description="Protein kinase" evidence="10">
    <location>
        <begin position="279"/>
        <end position="551"/>
    </location>
</feature>
<reference evidence="11 12" key="1">
    <citation type="journal article" date="2021" name="Hortic Res">
        <title>Chromosome-scale assembly of the Dendrobium chrysotoxum genome enhances the understanding of orchid evolution.</title>
        <authorList>
            <person name="Zhang Y."/>
            <person name="Zhang G.Q."/>
            <person name="Zhang D."/>
            <person name="Liu X.D."/>
            <person name="Xu X.Y."/>
            <person name="Sun W.H."/>
            <person name="Yu X."/>
            <person name="Zhu X."/>
            <person name="Wang Z.W."/>
            <person name="Zhao X."/>
            <person name="Zhong W.Y."/>
            <person name="Chen H."/>
            <person name="Yin W.L."/>
            <person name="Huang T."/>
            <person name="Niu S.C."/>
            <person name="Liu Z.J."/>
        </authorList>
    </citation>
    <scope>NUCLEOTIDE SEQUENCE [LARGE SCALE GENOMIC DNA]</scope>
    <source>
        <strain evidence="11">Lindl</strain>
    </source>
</reference>
<keyword evidence="3" id="KW-0808">Transferase</keyword>
<keyword evidence="6" id="KW-0418">Kinase</keyword>
<feature type="domain" description="Protein kinase" evidence="10">
    <location>
        <begin position="9"/>
        <end position="269"/>
    </location>
</feature>
<dbReference type="Proteomes" id="UP000775213">
    <property type="component" value="Unassembled WGS sequence"/>
</dbReference>
<evidence type="ECO:0000256" key="9">
    <source>
        <dbReference type="PROSITE-ProRule" id="PRU10141"/>
    </source>
</evidence>
<keyword evidence="5 9" id="KW-0547">Nucleotide-binding</keyword>